<evidence type="ECO:0000256" key="2">
    <source>
        <dbReference type="ARBA" id="ARBA00023125"/>
    </source>
</evidence>
<protein>
    <submittedName>
        <fullName evidence="6">AcrR family transcriptional regulator</fullName>
    </submittedName>
</protein>
<name>A0A9X2KAV7_9MICO</name>
<dbReference type="Gene3D" id="1.10.357.10">
    <property type="entry name" value="Tetracycline Repressor, domain 2"/>
    <property type="match status" value="1"/>
</dbReference>
<dbReference type="PANTHER" id="PTHR47506:SF6">
    <property type="entry name" value="HTH-TYPE TRANSCRIPTIONAL REPRESSOR NEMR"/>
    <property type="match status" value="1"/>
</dbReference>
<dbReference type="EMBL" id="JAMZDY010000001">
    <property type="protein sequence ID" value="MCP2370748.1"/>
    <property type="molecule type" value="Genomic_DNA"/>
</dbReference>
<evidence type="ECO:0000313" key="7">
    <source>
        <dbReference type="Proteomes" id="UP001139722"/>
    </source>
</evidence>
<evidence type="ECO:0000259" key="5">
    <source>
        <dbReference type="PROSITE" id="PS50977"/>
    </source>
</evidence>
<feature type="domain" description="HTH tetR-type" evidence="5">
    <location>
        <begin position="1"/>
        <end position="41"/>
    </location>
</feature>
<feature type="DNA-binding region" description="H-T-H motif" evidence="4">
    <location>
        <begin position="4"/>
        <end position="23"/>
    </location>
</feature>
<dbReference type="InterPro" id="IPR001647">
    <property type="entry name" value="HTH_TetR"/>
</dbReference>
<evidence type="ECO:0000313" key="6">
    <source>
        <dbReference type="EMBL" id="MCP2370748.1"/>
    </source>
</evidence>
<dbReference type="SUPFAM" id="SSF46689">
    <property type="entry name" value="Homeodomain-like"/>
    <property type="match status" value="1"/>
</dbReference>
<evidence type="ECO:0000256" key="4">
    <source>
        <dbReference type="PROSITE-ProRule" id="PRU00335"/>
    </source>
</evidence>
<accession>A0A9X2KAV7</accession>
<dbReference type="Pfam" id="PF21935">
    <property type="entry name" value="TetR_C_45"/>
    <property type="match status" value="1"/>
</dbReference>
<dbReference type="AlphaFoldDB" id="A0A9X2KAV7"/>
<dbReference type="GO" id="GO:0003677">
    <property type="term" value="F:DNA binding"/>
    <property type="evidence" value="ECO:0007669"/>
    <property type="project" value="UniProtKB-UniRule"/>
</dbReference>
<dbReference type="InterPro" id="IPR054126">
    <property type="entry name" value="CprB_TetR_C"/>
</dbReference>
<keyword evidence="2 4" id="KW-0238">DNA-binding</keyword>
<dbReference type="PANTHER" id="PTHR47506">
    <property type="entry name" value="TRANSCRIPTIONAL REGULATORY PROTEIN"/>
    <property type="match status" value="1"/>
</dbReference>
<evidence type="ECO:0000256" key="3">
    <source>
        <dbReference type="ARBA" id="ARBA00023163"/>
    </source>
</evidence>
<keyword evidence="7" id="KW-1185">Reference proteome</keyword>
<gene>
    <name evidence="6" type="ORF">BJ978_001424</name>
</gene>
<dbReference type="InterPro" id="IPR036271">
    <property type="entry name" value="Tet_transcr_reg_TetR-rel_C_sf"/>
</dbReference>
<keyword evidence="3" id="KW-0804">Transcription</keyword>
<evidence type="ECO:0000256" key="1">
    <source>
        <dbReference type="ARBA" id="ARBA00023015"/>
    </source>
</evidence>
<sequence>MNTSLADVARAVEMTKGAVYFHFESKEVLALALIDEQHRISRDAATEILTVDRPALQQMMLLCADLARRLMNDPIVQAGIKLTTDSTTFASPIREPYRDWLATFEMLSTLALQAGDITRDIPATTLANFIIPAFTGVQLVSDTLADRDDLYERVRDMWRILIYALTLENSRDDWLRIVDEIFSVRSR</sequence>
<comment type="caution">
    <text evidence="6">The sequence shown here is derived from an EMBL/GenBank/DDBJ whole genome shotgun (WGS) entry which is preliminary data.</text>
</comment>
<dbReference type="PROSITE" id="PS50977">
    <property type="entry name" value="HTH_TETR_2"/>
    <property type="match status" value="1"/>
</dbReference>
<organism evidence="6 7">
    <name type="scientific">Agromyces terreus</name>
    <dbReference type="NCBI Taxonomy" id="424795"/>
    <lineage>
        <taxon>Bacteria</taxon>
        <taxon>Bacillati</taxon>
        <taxon>Actinomycetota</taxon>
        <taxon>Actinomycetes</taxon>
        <taxon>Micrococcales</taxon>
        <taxon>Microbacteriaceae</taxon>
        <taxon>Agromyces</taxon>
    </lineage>
</organism>
<dbReference type="SUPFAM" id="SSF48498">
    <property type="entry name" value="Tetracyclin repressor-like, C-terminal domain"/>
    <property type="match status" value="1"/>
</dbReference>
<proteinExistence type="predicted"/>
<dbReference type="Pfam" id="PF00440">
    <property type="entry name" value="TetR_N"/>
    <property type="match status" value="1"/>
</dbReference>
<reference evidence="6" key="1">
    <citation type="submission" date="2022-06" db="EMBL/GenBank/DDBJ databases">
        <title>Sequencing the genomes of 1000 actinobacteria strains.</title>
        <authorList>
            <person name="Klenk H.-P."/>
        </authorList>
    </citation>
    <scope>NUCLEOTIDE SEQUENCE</scope>
    <source>
        <strain evidence="6">DSM 22016</strain>
    </source>
</reference>
<keyword evidence="1" id="KW-0805">Transcription regulation</keyword>
<dbReference type="Proteomes" id="UP001139722">
    <property type="component" value="Unassembled WGS sequence"/>
</dbReference>
<dbReference type="InterPro" id="IPR009057">
    <property type="entry name" value="Homeodomain-like_sf"/>
</dbReference>